<evidence type="ECO:0000313" key="2">
    <source>
        <dbReference type="Proteomes" id="UP001054821"/>
    </source>
</evidence>
<protein>
    <submittedName>
        <fullName evidence="1">Uncharacterized protein</fullName>
    </submittedName>
</protein>
<dbReference type="EMBL" id="JAJFAZ020000004">
    <property type="protein sequence ID" value="KAI5334060.1"/>
    <property type="molecule type" value="Genomic_DNA"/>
</dbReference>
<keyword evidence="2" id="KW-1185">Reference proteome</keyword>
<comment type="caution">
    <text evidence="1">The sequence shown here is derived from an EMBL/GenBank/DDBJ whole genome shotgun (WGS) entry which is preliminary data.</text>
</comment>
<dbReference type="AlphaFoldDB" id="A0AAD4Z5X2"/>
<reference evidence="1 2" key="1">
    <citation type="journal article" date="2022" name="G3 (Bethesda)">
        <title>Whole-genome sequence and methylome profiling of the almond [Prunus dulcis (Mill.) D.A. Webb] cultivar 'Nonpareil'.</title>
        <authorList>
            <person name="D'Amico-Willman K.M."/>
            <person name="Ouma W.Z."/>
            <person name="Meulia T."/>
            <person name="Sideli G.M."/>
            <person name="Gradziel T.M."/>
            <person name="Fresnedo-Ramirez J."/>
        </authorList>
    </citation>
    <scope>NUCLEOTIDE SEQUENCE [LARGE SCALE GENOMIC DNA]</scope>
    <source>
        <strain evidence="1">Clone GOH B32 T37-40</strain>
    </source>
</reference>
<organism evidence="1 2">
    <name type="scientific">Prunus dulcis</name>
    <name type="common">Almond</name>
    <name type="synonym">Amygdalus dulcis</name>
    <dbReference type="NCBI Taxonomy" id="3755"/>
    <lineage>
        <taxon>Eukaryota</taxon>
        <taxon>Viridiplantae</taxon>
        <taxon>Streptophyta</taxon>
        <taxon>Embryophyta</taxon>
        <taxon>Tracheophyta</taxon>
        <taxon>Spermatophyta</taxon>
        <taxon>Magnoliopsida</taxon>
        <taxon>eudicotyledons</taxon>
        <taxon>Gunneridae</taxon>
        <taxon>Pentapetalae</taxon>
        <taxon>rosids</taxon>
        <taxon>fabids</taxon>
        <taxon>Rosales</taxon>
        <taxon>Rosaceae</taxon>
        <taxon>Amygdaloideae</taxon>
        <taxon>Amygdaleae</taxon>
        <taxon>Prunus</taxon>
    </lineage>
</organism>
<evidence type="ECO:0000313" key="1">
    <source>
        <dbReference type="EMBL" id="KAI5334060.1"/>
    </source>
</evidence>
<accession>A0AAD4Z5X2</accession>
<proteinExistence type="predicted"/>
<name>A0AAD4Z5X2_PRUDU</name>
<dbReference type="Proteomes" id="UP001054821">
    <property type="component" value="Chromosome 4"/>
</dbReference>
<gene>
    <name evidence="1" type="ORF">L3X38_024193</name>
</gene>
<sequence length="88" mass="9880">MLARRLVSLFNKSTSASQFSTLSALNDLVIYQSCSSKAMEKASKNPAIREADLAWRLILMRGAIPAAMTCMNHHPPKAQLWTRALYHF</sequence>